<feature type="compositionally biased region" description="Polar residues" evidence="1">
    <location>
        <begin position="287"/>
        <end position="304"/>
    </location>
</feature>
<name>A0A2U1L6X2_ARTAN</name>
<dbReference type="InterPro" id="IPR039276">
    <property type="entry name" value="SHH1/2"/>
</dbReference>
<feature type="compositionally biased region" description="Polar residues" evidence="1">
    <location>
        <begin position="385"/>
        <end position="399"/>
    </location>
</feature>
<accession>A0A2U1L6X2</accession>
<dbReference type="InterPro" id="IPR032001">
    <property type="entry name" value="SAWADEE_dom"/>
</dbReference>
<dbReference type="GO" id="GO:0003682">
    <property type="term" value="F:chromatin binding"/>
    <property type="evidence" value="ECO:0007669"/>
    <property type="project" value="InterPro"/>
</dbReference>
<sequence>MADEVQFEAMRTDDCSWHPCQLTFSPNGGGLGIKYENNSSQDILMSEKEVLMRIRVRSHPLLEDDCTRIKPGDHVVCQNSEKGFFDAEIEKVLSVRHSKRAQCRCKFMIKWLHQDLDGKSLTVASSSVMRLANKSINDHPTISAFLESVSLSNTCFSSMSPQLTDVNDFDLDLDLHDLLEKQIEGIKNSVHGPKKRIRDEILGLEANIHEQVKETDIAVPNGSDSEGIRSPLNPLAARAALASRMSKFPQSPEISPNISKGIDDFSNISKESLETEDVPKPAKTKKSLFNTSDISTNAGQQRQAKMSPDLELRTTRAKIQKAKGISVDTIERNTSVDGNNPSTVTNRRLTRSVLNKEGENLSTETTTVGANSSSNTRRRATRSSINQDAANIKTDTTNESDGDRLPLNKGTRR</sequence>
<evidence type="ECO:0000313" key="4">
    <source>
        <dbReference type="Proteomes" id="UP000245207"/>
    </source>
</evidence>
<proteinExistence type="predicted"/>
<feature type="compositionally biased region" description="Polar residues" evidence="1">
    <location>
        <begin position="360"/>
        <end position="369"/>
    </location>
</feature>
<evidence type="ECO:0000256" key="1">
    <source>
        <dbReference type="SAM" id="MobiDB-lite"/>
    </source>
</evidence>
<feature type="region of interest" description="Disordered" evidence="1">
    <location>
        <begin position="331"/>
        <end position="413"/>
    </location>
</feature>
<feature type="compositionally biased region" description="Polar residues" evidence="1">
    <location>
        <begin position="332"/>
        <end position="347"/>
    </location>
</feature>
<evidence type="ECO:0000259" key="2">
    <source>
        <dbReference type="Pfam" id="PF16719"/>
    </source>
</evidence>
<evidence type="ECO:0000313" key="3">
    <source>
        <dbReference type="EMBL" id="PWA44711.1"/>
    </source>
</evidence>
<feature type="region of interest" description="Disordered" evidence="1">
    <location>
        <begin position="272"/>
        <end position="312"/>
    </location>
</feature>
<organism evidence="3 4">
    <name type="scientific">Artemisia annua</name>
    <name type="common">Sweet wormwood</name>
    <dbReference type="NCBI Taxonomy" id="35608"/>
    <lineage>
        <taxon>Eukaryota</taxon>
        <taxon>Viridiplantae</taxon>
        <taxon>Streptophyta</taxon>
        <taxon>Embryophyta</taxon>
        <taxon>Tracheophyta</taxon>
        <taxon>Spermatophyta</taxon>
        <taxon>Magnoliopsida</taxon>
        <taxon>eudicotyledons</taxon>
        <taxon>Gunneridae</taxon>
        <taxon>Pentapetalae</taxon>
        <taxon>asterids</taxon>
        <taxon>campanulids</taxon>
        <taxon>Asterales</taxon>
        <taxon>Asteraceae</taxon>
        <taxon>Asteroideae</taxon>
        <taxon>Anthemideae</taxon>
        <taxon>Artemisiinae</taxon>
        <taxon>Artemisia</taxon>
    </lineage>
</organism>
<dbReference type="OrthoDB" id="759831at2759"/>
<protein>
    <recommendedName>
        <fullName evidence="2">SAWADEE domain-containing protein</fullName>
    </recommendedName>
</protein>
<dbReference type="Pfam" id="PF16719">
    <property type="entry name" value="SAWADEE"/>
    <property type="match status" value="1"/>
</dbReference>
<dbReference type="Gene3D" id="2.30.30.140">
    <property type="match status" value="1"/>
</dbReference>
<dbReference type="EMBL" id="PKPP01011126">
    <property type="protein sequence ID" value="PWA44711.1"/>
    <property type="molecule type" value="Genomic_DNA"/>
</dbReference>
<dbReference type="Proteomes" id="UP000245207">
    <property type="component" value="Unassembled WGS sequence"/>
</dbReference>
<comment type="caution">
    <text evidence="3">The sequence shown here is derived from an EMBL/GenBank/DDBJ whole genome shotgun (WGS) entry which is preliminary data.</text>
</comment>
<dbReference type="AlphaFoldDB" id="A0A2U1L6X2"/>
<dbReference type="PANTHER" id="PTHR33827">
    <property type="entry name" value="PROTEIN SAWADEE HOMEODOMAIN HOMOLOG 2"/>
    <property type="match status" value="1"/>
</dbReference>
<dbReference type="PANTHER" id="PTHR33827:SF9">
    <property type="entry name" value="SAWADEE DOMAIN-CONTAINING PROTEIN"/>
    <property type="match status" value="1"/>
</dbReference>
<keyword evidence="4" id="KW-1185">Reference proteome</keyword>
<gene>
    <name evidence="3" type="ORF">CTI12_AA524250</name>
</gene>
<reference evidence="3 4" key="1">
    <citation type="journal article" date="2018" name="Mol. Plant">
        <title>The genome of Artemisia annua provides insight into the evolution of Asteraceae family and artemisinin biosynthesis.</title>
        <authorList>
            <person name="Shen Q."/>
            <person name="Zhang L."/>
            <person name="Liao Z."/>
            <person name="Wang S."/>
            <person name="Yan T."/>
            <person name="Shi P."/>
            <person name="Liu M."/>
            <person name="Fu X."/>
            <person name="Pan Q."/>
            <person name="Wang Y."/>
            <person name="Lv Z."/>
            <person name="Lu X."/>
            <person name="Zhang F."/>
            <person name="Jiang W."/>
            <person name="Ma Y."/>
            <person name="Chen M."/>
            <person name="Hao X."/>
            <person name="Li L."/>
            <person name="Tang Y."/>
            <person name="Lv G."/>
            <person name="Zhou Y."/>
            <person name="Sun X."/>
            <person name="Brodelius P.E."/>
            <person name="Rose J.K.C."/>
            <person name="Tang K."/>
        </authorList>
    </citation>
    <scope>NUCLEOTIDE SEQUENCE [LARGE SCALE GENOMIC DNA]</scope>
    <source>
        <strain evidence="4">cv. Huhao1</strain>
        <tissue evidence="3">Leaf</tissue>
    </source>
</reference>
<feature type="domain" description="SAWADEE" evidence="2">
    <location>
        <begin position="4"/>
        <end position="128"/>
    </location>
</feature>